<dbReference type="InterPro" id="IPR003737">
    <property type="entry name" value="GlcNAc_PI_deacetylase-related"/>
</dbReference>
<dbReference type="EMBL" id="CP094534">
    <property type="protein sequence ID" value="UOE35924.1"/>
    <property type="molecule type" value="Genomic_DNA"/>
</dbReference>
<proteinExistence type="predicted"/>
<name>A0ABY4BAX2_9BACT</name>
<accession>A0ABY4BAX2</accession>
<gene>
    <name evidence="1" type="ORF">MTP16_09840</name>
</gene>
<dbReference type="InterPro" id="IPR024078">
    <property type="entry name" value="LmbE-like_dom_sf"/>
</dbReference>
<evidence type="ECO:0000313" key="1">
    <source>
        <dbReference type="EMBL" id="UOE35924.1"/>
    </source>
</evidence>
<dbReference type="RefSeq" id="WP_243519048.1">
    <property type="nucleotide sequence ID" value="NZ_CP094534.1"/>
</dbReference>
<protein>
    <submittedName>
        <fullName evidence="1">PIG-L family deacetylase</fullName>
    </submittedName>
</protein>
<organism evidence="1 2">
    <name type="scientific">Hymenobacter monticola</name>
    <dbReference type="NCBI Taxonomy" id="1705399"/>
    <lineage>
        <taxon>Bacteria</taxon>
        <taxon>Pseudomonadati</taxon>
        <taxon>Bacteroidota</taxon>
        <taxon>Cytophagia</taxon>
        <taxon>Cytophagales</taxon>
        <taxon>Hymenobacteraceae</taxon>
        <taxon>Hymenobacter</taxon>
    </lineage>
</organism>
<reference evidence="1 2" key="1">
    <citation type="submission" date="2022-03" db="EMBL/GenBank/DDBJ databases">
        <title>Hymenobactersp. isolated from the air.</title>
        <authorList>
            <person name="Won M."/>
            <person name="Kwon S.-W."/>
        </authorList>
    </citation>
    <scope>NUCLEOTIDE SEQUENCE [LARGE SCALE GENOMIC DNA]</scope>
    <source>
        <strain evidence="1 2">KACC 22596</strain>
    </source>
</reference>
<dbReference type="SUPFAM" id="SSF102588">
    <property type="entry name" value="LmbE-like"/>
    <property type="match status" value="1"/>
</dbReference>
<evidence type="ECO:0000313" key="2">
    <source>
        <dbReference type="Proteomes" id="UP000831390"/>
    </source>
</evidence>
<dbReference type="Pfam" id="PF02585">
    <property type="entry name" value="PIG-L"/>
    <property type="match status" value="1"/>
</dbReference>
<dbReference type="Gene3D" id="3.40.50.10320">
    <property type="entry name" value="LmbE-like"/>
    <property type="match status" value="1"/>
</dbReference>
<dbReference type="Proteomes" id="UP000831390">
    <property type="component" value="Chromosome"/>
</dbReference>
<dbReference type="PANTHER" id="PTHR12993">
    <property type="entry name" value="N-ACETYLGLUCOSAMINYL-PHOSPHATIDYLINOSITOL DE-N-ACETYLASE-RELATED"/>
    <property type="match status" value="1"/>
</dbReference>
<keyword evidence="2" id="KW-1185">Reference proteome</keyword>
<dbReference type="PANTHER" id="PTHR12993:SF29">
    <property type="entry name" value="BLR3841 PROTEIN"/>
    <property type="match status" value="1"/>
</dbReference>
<sequence>MAEHPLPFDNYSVRPGSFAASLGATVVVAPHPDDEALGCGGLLALLRQAGLPVAAVLVSDGTMSHPRSQLFSLAARQAVREAEFRHALTLLGFDANEPLLLGLPDSRVPSSGAETGFTTAVTALQQFLQQQAAATVLVPWRRDPHPDHRATSQLVAAALAGMPQPPRRLEYVVWAWERAAPDDLPTASDGVQGFRLDIATGLPQKLRAIAAHRSQVAPGVFMDDAEGFLLSAEMLAHFETPYEVFFEAVAP</sequence>